<dbReference type="Gene3D" id="1.10.246.130">
    <property type="match status" value="1"/>
</dbReference>
<dbReference type="PANTHER" id="PTHR43881:SF5">
    <property type="entry name" value="GAMMA-GLUTAMYLTRANSPEPTIDASE"/>
    <property type="match status" value="1"/>
</dbReference>
<dbReference type="InterPro" id="IPR043138">
    <property type="entry name" value="GGT_lsub"/>
</dbReference>
<protein>
    <submittedName>
        <fullName evidence="1">Gamma-glutamyltransferase family protein</fullName>
    </submittedName>
</protein>
<dbReference type="EMBL" id="CP049989">
    <property type="protein sequence ID" value="QIM53604.1"/>
    <property type="molecule type" value="Genomic_DNA"/>
</dbReference>
<dbReference type="InterPro" id="IPR029055">
    <property type="entry name" value="Ntn_hydrolases_N"/>
</dbReference>
<dbReference type="Pfam" id="PF01019">
    <property type="entry name" value="G_glu_transpept"/>
    <property type="match status" value="1"/>
</dbReference>
<organism evidence="1 2">
    <name type="scientific">Hydrogenophaga crocea</name>
    <dbReference type="NCBI Taxonomy" id="2716225"/>
    <lineage>
        <taxon>Bacteria</taxon>
        <taxon>Pseudomonadati</taxon>
        <taxon>Pseudomonadota</taxon>
        <taxon>Betaproteobacteria</taxon>
        <taxon>Burkholderiales</taxon>
        <taxon>Comamonadaceae</taxon>
        <taxon>Hydrogenophaga</taxon>
    </lineage>
</organism>
<accession>A0A6G8IK88</accession>
<dbReference type="PANTHER" id="PTHR43881">
    <property type="entry name" value="GAMMA-GLUTAMYLTRANSPEPTIDASE (AFU_ORTHOLOGUE AFUA_4G13580)"/>
    <property type="match status" value="1"/>
</dbReference>
<keyword evidence="1" id="KW-0808">Transferase</keyword>
<gene>
    <name evidence="1" type="ORF">G9Q37_16325</name>
</gene>
<dbReference type="Gene3D" id="3.60.20.40">
    <property type="match status" value="1"/>
</dbReference>
<evidence type="ECO:0000313" key="2">
    <source>
        <dbReference type="Proteomes" id="UP000503162"/>
    </source>
</evidence>
<dbReference type="KEGG" id="hcz:G9Q37_16325"/>
<evidence type="ECO:0000313" key="1">
    <source>
        <dbReference type="EMBL" id="QIM53604.1"/>
    </source>
</evidence>
<name>A0A6G8IK88_9BURK</name>
<dbReference type="Proteomes" id="UP000503162">
    <property type="component" value="Chromosome"/>
</dbReference>
<dbReference type="PRINTS" id="PR01210">
    <property type="entry name" value="GGTRANSPTASE"/>
</dbReference>
<dbReference type="RefSeq" id="WP_166228781.1">
    <property type="nucleotide sequence ID" value="NZ_CP049989.1"/>
</dbReference>
<sequence length="533" mass="55725">MIHTLRAYGGMAVAPHHLAAQAARDVLRDGGNAVEAMVAAAAAIAVVYPHMNAIGGDGFWLIHEPGQAPLAIEACGPAAQAATPGFYRDQGLGAIPARGPLAALTVAGTVGGWARALEVSSRWGGALGLPRLLAPAIAHAREGVAVTASQAGLTRAKLGDGLGDAPGFAATYLVNGEPPRPGERLRQPALADTLQHLATHGLDDFYRGELGARMGAALQRVGSPVTAADLAAYRARFVEPLAVRLGDSTVYNLPPPTQGLSTLMILGLFERLGVAVDQGESFAHVHGLVEATKRAFRVRDRLVTDPERLPGDPRAHLTPAALDALAADIDPHRALPWPEPSRPGDTIWMGVVDREGRAVSFIQSVYWEFGSGTVLDGLGICWQNRGTSFSLEPAALNALEPGRKPFHTLNPSLALFDDGRVMPFGTMGGEGQPQTQAALFTRYARFGQGLQQAVSAPRWLLGRTWGASSTSLKLESRFDAGLVRALADAGHVVEVLGEAFSDTMGHAGALVRHADGLIEGAADPRSDGAVAAA</sequence>
<proteinExistence type="predicted"/>
<keyword evidence="2" id="KW-1185">Reference proteome</keyword>
<dbReference type="AlphaFoldDB" id="A0A6G8IK88"/>
<dbReference type="InterPro" id="IPR052896">
    <property type="entry name" value="GGT-like_enzyme"/>
</dbReference>
<dbReference type="GO" id="GO:0016740">
    <property type="term" value="F:transferase activity"/>
    <property type="evidence" value="ECO:0007669"/>
    <property type="project" value="UniProtKB-KW"/>
</dbReference>
<reference evidence="1 2" key="1">
    <citation type="submission" date="2020-03" db="EMBL/GenBank/DDBJ databases">
        <title>Hydrogenophaga sp. nov. isolated from cyanobacterial mat.</title>
        <authorList>
            <person name="Thorat V."/>
            <person name="Kirdat K."/>
            <person name="Tiwarekar B."/>
            <person name="Costa E.D."/>
            <person name="Yadav A."/>
        </authorList>
    </citation>
    <scope>NUCLEOTIDE SEQUENCE [LARGE SCALE GENOMIC DNA]</scope>
    <source>
        <strain evidence="1 2">BA0156</strain>
    </source>
</reference>
<dbReference type="InterPro" id="IPR043137">
    <property type="entry name" value="GGT_ssub_C"/>
</dbReference>
<dbReference type="SUPFAM" id="SSF56235">
    <property type="entry name" value="N-terminal nucleophile aminohydrolases (Ntn hydrolases)"/>
    <property type="match status" value="1"/>
</dbReference>